<gene>
    <name evidence="3" type="ORF">GCM10011322_45870</name>
</gene>
<feature type="domain" description="Nucleotidyltransferase-like" evidence="1">
    <location>
        <begin position="108"/>
        <end position="315"/>
    </location>
</feature>
<keyword evidence="4" id="KW-1185">Reference proteome</keyword>
<dbReference type="RefSeq" id="WP_188915616.1">
    <property type="nucleotide sequence ID" value="NZ_BMMF01000018.1"/>
</dbReference>
<dbReference type="EMBL" id="BMMF01000018">
    <property type="protein sequence ID" value="GGK53878.1"/>
    <property type="molecule type" value="Genomic_DNA"/>
</dbReference>
<dbReference type="InterPro" id="IPR046738">
    <property type="entry name" value="DUF6788"/>
</dbReference>
<dbReference type="Pfam" id="PF12281">
    <property type="entry name" value="NTP_transf_8"/>
    <property type="match status" value="1"/>
</dbReference>
<evidence type="ECO:0000313" key="4">
    <source>
        <dbReference type="Proteomes" id="UP000600449"/>
    </source>
</evidence>
<dbReference type="Pfam" id="PF20586">
    <property type="entry name" value="DUF6788"/>
    <property type="match status" value="1"/>
</dbReference>
<dbReference type="PIRSF" id="PIRSF031854">
    <property type="entry name" value="UCP031854"/>
    <property type="match status" value="1"/>
</dbReference>
<reference evidence="3 4" key="1">
    <citation type="journal article" date="2014" name="Int. J. Syst. Evol. Microbiol.">
        <title>Complete genome sequence of Corynebacterium casei LMG S-19264T (=DSM 44701T), isolated from a smear-ripened cheese.</title>
        <authorList>
            <consortium name="US DOE Joint Genome Institute (JGI-PGF)"/>
            <person name="Walter F."/>
            <person name="Albersmeier A."/>
            <person name="Kalinowski J."/>
            <person name="Ruckert C."/>
        </authorList>
    </citation>
    <scope>NUCLEOTIDE SEQUENCE [LARGE SCALE GENOMIC DNA]</scope>
    <source>
        <strain evidence="3 4">CGMCC 1.9161</strain>
    </source>
</reference>
<protein>
    <submittedName>
        <fullName evidence="3">Uncharacterized protein</fullName>
    </submittedName>
</protein>
<evidence type="ECO:0000259" key="2">
    <source>
        <dbReference type="Pfam" id="PF20586"/>
    </source>
</evidence>
<organism evidence="3 4">
    <name type="scientific">Salinarimonas ramus</name>
    <dbReference type="NCBI Taxonomy" id="690164"/>
    <lineage>
        <taxon>Bacteria</taxon>
        <taxon>Pseudomonadati</taxon>
        <taxon>Pseudomonadota</taxon>
        <taxon>Alphaproteobacteria</taxon>
        <taxon>Hyphomicrobiales</taxon>
        <taxon>Salinarimonadaceae</taxon>
        <taxon>Salinarimonas</taxon>
    </lineage>
</organism>
<dbReference type="InterPro" id="IPR058575">
    <property type="entry name" value="NTP_transf_8_dom"/>
</dbReference>
<proteinExistence type="predicted"/>
<sequence>MTAAPFTRTSLAAQAAYQDLVALHLDEAVVELRGKATRRTRNGRGYWYDRYRVGTEVKERYIGEDVPEIAERLASIDAVRARAAGRRQRAAALVRVLRAERYLPLDTNTGSLLSAMATAGVFRLGGVVVGTQAFRLYAAELGVAIPVGGSAMTQDIDIASFERLSIALGDVVERPIAEILSDFAFDDVPGLDPRAPAWRWRQTAGELLVEFLTPSFREDEDVRPLPALGVHAQSLHHLDFLLSAPIPAVGLYRHGVLVRIPRPERFAVHKLIVADRRRARGDALRAHKDREQARFLVGVLASDRPDDLAEAYETARTRGPRWSARLDATLTLMPDVRDVLEEVSR</sequence>
<evidence type="ECO:0000259" key="1">
    <source>
        <dbReference type="Pfam" id="PF12281"/>
    </source>
</evidence>
<dbReference type="Proteomes" id="UP000600449">
    <property type="component" value="Unassembled WGS sequence"/>
</dbReference>
<dbReference type="AlphaFoldDB" id="A0A917QJQ0"/>
<name>A0A917QJQ0_9HYPH</name>
<evidence type="ECO:0000313" key="3">
    <source>
        <dbReference type="EMBL" id="GGK53878.1"/>
    </source>
</evidence>
<accession>A0A917QJQ0</accession>
<feature type="domain" description="DUF6788" evidence="2">
    <location>
        <begin position="26"/>
        <end position="70"/>
    </location>
</feature>
<dbReference type="InterPro" id="IPR022550">
    <property type="entry name" value="NTP_transf_8"/>
</dbReference>
<comment type="caution">
    <text evidence="3">The sequence shown here is derived from an EMBL/GenBank/DDBJ whole genome shotgun (WGS) entry which is preliminary data.</text>
</comment>